<proteinExistence type="predicted"/>
<evidence type="ECO:0000313" key="1">
    <source>
        <dbReference type="EMBL" id="QUV95429.1"/>
    </source>
</evidence>
<dbReference type="Proteomes" id="UP000677668">
    <property type="component" value="Chromosome 2"/>
</dbReference>
<keyword evidence="2" id="KW-1185">Reference proteome</keyword>
<accession>A0ABX8B784</accession>
<evidence type="ECO:0000313" key="2">
    <source>
        <dbReference type="Proteomes" id="UP000677668"/>
    </source>
</evidence>
<reference evidence="1 2" key="1">
    <citation type="submission" date="2021-03" db="EMBL/GenBank/DDBJ databases">
        <title>Genomic and phenotypic characterization of Chloracidobacterium isolates provides evidence for multiple species.</title>
        <authorList>
            <person name="Saini M.K."/>
            <person name="Costas A.M.G."/>
            <person name="Tank M."/>
            <person name="Bryant D.A."/>
        </authorList>
    </citation>
    <scope>NUCLEOTIDE SEQUENCE [LARGE SCALE GENOMIC DNA]</scope>
    <source>
        <strain evidence="1 2">N</strain>
    </source>
</reference>
<dbReference type="EMBL" id="CP072643">
    <property type="protein sequence ID" value="QUV95429.1"/>
    <property type="molecule type" value="Genomic_DNA"/>
</dbReference>
<sequence length="246" mass="27824">MNPLPKRLRKEPLIEVLWQLQFQGNQGVGDLLSGILFSQLKKEHPQIEWRRLAAADIPAPIAQSDPNLRFAPKMLMEAPHTPFIWQIGNRVLTLNCCKPYVGWDRFKEAVLALTHIVEDSGLLPNPQRHSLRYIDFLQGELAANLSALKLSLRLGDFDINGDIQLRLEIPDGEYRHVVQVATPMPLNLPGENSTGTIIDLETLPANAPADCEALRAQLDHLHDHLKSLFFRQVLTEATIQKLEPEY</sequence>
<name>A0ABX8B784_9BACT</name>
<dbReference type="InterPro" id="IPR026349">
    <property type="entry name" value="CHP04255"/>
</dbReference>
<protein>
    <submittedName>
        <fullName evidence="1">TIGR04255 family protein</fullName>
    </submittedName>
</protein>
<dbReference type="NCBIfam" id="TIGR04255">
    <property type="entry name" value="sporadTIGR04255"/>
    <property type="match status" value="1"/>
</dbReference>
<organism evidence="1 2">
    <name type="scientific">Chloracidobacterium sp. N</name>
    <dbReference type="NCBI Taxonomy" id="2821540"/>
    <lineage>
        <taxon>Bacteria</taxon>
        <taxon>Pseudomonadati</taxon>
        <taxon>Acidobacteriota</taxon>
        <taxon>Terriglobia</taxon>
        <taxon>Terriglobales</taxon>
        <taxon>Acidobacteriaceae</taxon>
        <taxon>Chloracidobacterium</taxon>
        <taxon>Chloracidobacterium aggregatum</taxon>
    </lineage>
</organism>
<dbReference type="RefSeq" id="WP_211423652.1">
    <property type="nucleotide sequence ID" value="NZ_CP072643.1"/>
</dbReference>
<gene>
    <name evidence="1" type="ORF">J8C05_11310</name>
</gene>